<dbReference type="AlphaFoldDB" id="A0A9X0WJC0"/>
<keyword evidence="7 12" id="KW-1133">Transmembrane helix</keyword>
<comment type="caution">
    <text evidence="14">The sequence shown here is derived from an EMBL/GenBank/DDBJ whole genome shotgun (WGS) entry which is preliminary data.</text>
</comment>
<dbReference type="GO" id="GO:0005886">
    <property type="term" value="C:plasma membrane"/>
    <property type="evidence" value="ECO:0007669"/>
    <property type="project" value="UniProtKB-SubCell"/>
</dbReference>
<evidence type="ECO:0000256" key="6">
    <source>
        <dbReference type="ARBA" id="ARBA00022692"/>
    </source>
</evidence>
<dbReference type="NCBIfam" id="TIGR02532">
    <property type="entry name" value="IV_pilin_GFxxxE"/>
    <property type="match status" value="1"/>
</dbReference>
<evidence type="ECO:0000313" key="14">
    <source>
        <dbReference type="EMBL" id="MBK1645384.1"/>
    </source>
</evidence>
<evidence type="ECO:0000256" key="7">
    <source>
        <dbReference type="ARBA" id="ARBA00022989"/>
    </source>
</evidence>
<keyword evidence="6 12" id="KW-0812">Transmembrane</keyword>
<evidence type="ECO:0000256" key="2">
    <source>
        <dbReference type="ARBA" id="ARBA00021549"/>
    </source>
</evidence>
<gene>
    <name evidence="14" type="ORF">CKO25_12165</name>
</gene>
<keyword evidence="5" id="KW-0997">Cell inner membrane</keyword>
<feature type="transmembrane region" description="Helical" evidence="12">
    <location>
        <begin position="70"/>
        <end position="94"/>
    </location>
</feature>
<keyword evidence="15" id="KW-1185">Reference proteome</keyword>
<evidence type="ECO:0000256" key="11">
    <source>
        <dbReference type="SAM" id="MobiDB-lite"/>
    </source>
</evidence>
<keyword evidence="3" id="KW-1003">Cell membrane</keyword>
<dbReference type="Proteomes" id="UP001138802">
    <property type="component" value="Unassembled WGS sequence"/>
</dbReference>
<dbReference type="GO" id="GO:0015628">
    <property type="term" value="P:protein secretion by the type II secretion system"/>
    <property type="evidence" value="ECO:0007669"/>
    <property type="project" value="InterPro"/>
</dbReference>
<name>A0A9X0WJC0_9GAMM</name>
<dbReference type="InterPro" id="IPR012902">
    <property type="entry name" value="N_methyl_site"/>
</dbReference>
<comment type="similarity">
    <text evidence="9">Belongs to the GSP H family.</text>
</comment>
<evidence type="ECO:0000256" key="9">
    <source>
        <dbReference type="ARBA" id="ARBA00025772"/>
    </source>
</evidence>
<evidence type="ECO:0000256" key="12">
    <source>
        <dbReference type="SAM" id="Phobius"/>
    </source>
</evidence>
<evidence type="ECO:0000256" key="4">
    <source>
        <dbReference type="ARBA" id="ARBA00022481"/>
    </source>
</evidence>
<dbReference type="InterPro" id="IPR022346">
    <property type="entry name" value="T2SS_GspH"/>
</dbReference>
<feature type="domain" description="General secretion pathway GspH" evidence="13">
    <location>
        <begin position="106"/>
        <end position="226"/>
    </location>
</feature>
<dbReference type="RefSeq" id="WP_200388192.1">
    <property type="nucleotide sequence ID" value="NZ_NRSD01000012.1"/>
</dbReference>
<keyword evidence="8 12" id="KW-0472">Membrane</keyword>
<dbReference type="EMBL" id="NRSD01000012">
    <property type="protein sequence ID" value="MBK1645384.1"/>
    <property type="molecule type" value="Genomic_DNA"/>
</dbReference>
<evidence type="ECO:0000313" key="15">
    <source>
        <dbReference type="Proteomes" id="UP001138802"/>
    </source>
</evidence>
<evidence type="ECO:0000256" key="3">
    <source>
        <dbReference type="ARBA" id="ARBA00022475"/>
    </source>
</evidence>
<evidence type="ECO:0000256" key="5">
    <source>
        <dbReference type="ARBA" id="ARBA00022519"/>
    </source>
</evidence>
<dbReference type="SUPFAM" id="SSF54523">
    <property type="entry name" value="Pili subunits"/>
    <property type="match status" value="1"/>
</dbReference>
<evidence type="ECO:0000259" key="13">
    <source>
        <dbReference type="Pfam" id="PF12019"/>
    </source>
</evidence>
<evidence type="ECO:0000256" key="1">
    <source>
        <dbReference type="ARBA" id="ARBA00004377"/>
    </source>
</evidence>
<dbReference type="InterPro" id="IPR045584">
    <property type="entry name" value="Pilin-like"/>
</dbReference>
<dbReference type="Pfam" id="PF12019">
    <property type="entry name" value="GspH"/>
    <property type="match status" value="1"/>
</dbReference>
<evidence type="ECO:0000256" key="8">
    <source>
        <dbReference type="ARBA" id="ARBA00023136"/>
    </source>
</evidence>
<proteinExistence type="inferred from homology"/>
<keyword evidence="4" id="KW-0488">Methylation</keyword>
<dbReference type="GO" id="GO:0015627">
    <property type="term" value="C:type II protein secretion system complex"/>
    <property type="evidence" value="ECO:0007669"/>
    <property type="project" value="InterPro"/>
</dbReference>
<sequence>MSDIPTGQGYDRTLSRGGIQRAAHPPCRRQSVTGPRRDPIATRTSSPPPPVKPAITSAFKPAFTLSVMGAFTLVELMVTLTILSILLGLGVPAMHDMLARNRLKTAAQALVADLQWLRGESIMRHHALYLTIDPEAWCYGISLVPNCDCRLLDPTVERACTLPIFGESTIQRVSGDDFRGIDITSRFPGSPSQTRFDPRRGTAGPGRLTFRSERGEELDVVLSMLGRVRLCSPSRPPVPGVPAC</sequence>
<feature type="region of interest" description="Disordered" evidence="11">
    <location>
        <begin position="1"/>
        <end position="53"/>
    </location>
</feature>
<comment type="subcellular location">
    <subcellularLocation>
        <location evidence="1">Cell inner membrane</location>
        <topology evidence="1">Single-pass membrane protein</topology>
    </subcellularLocation>
</comment>
<organism evidence="14 15">
    <name type="scientific">Thiocapsa imhoffii</name>
    <dbReference type="NCBI Taxonomy" id="382777"/>
    <lineage>
        <taxon>Bacteria</taxon>
        <taxon>Pseudomonadati</taxon>
        <taxon>Pseudomonadota</taxon>
        <taxon>Gammaproteobacteria</taxon>
        <taxon>Chromatiales</taxon>
        <taxon>Chromatiaceae</taxon>
        <taxon>Thiocapsa</taxon>
    </lineage>
</organism>
<accession>A0A9X0WJC0</accession>
<dbReference type="Pfam" id="PF07963">
    <property type="entry name" value="N_methyl"/>
    <property type="match status" value="1"/>
</dbReference>
<reference evidence="14 15" key="1">
    <citation type="journal article" date="2020" name="Microorganisms">
        <title>Osmotic Adaptation and Compatible Solute Biosynthesis of Phototrophic Bacteria as Revealed from Genome Analyses.</title>
        <authorList>
            <person name="Imhoff J.F."/>
            <person name="Rahn T."/>
            <person name="Kunzel S."/>
            <person name="Keller A."/>
            <person name="Neulinger S.C."/>
        </authorList>
    </citation>
    <scope>NUCLEOTIDE SEQUENCE [LARGE SCALE GENOMIC DNA]</scope>
    <source>
        <strain evidence="14 15">DSM 21303</strain>
    </source>
</reference>
<evidence type="ECO:0000256" key="10">
    <source>
        <dbReference type="ARBA" id="ARBA00030775"/>
    </source>
</evidence>
<protein>
    <recommendedName>
        <fullName evidence="2">Type II secretion system protein H</fullName>
    </recommendedName>
    <alternativeName>
        <fullName evidence="10">General secretion pathway protein H</fullName>
    </alternativeName>
</protein>
<dbReference type="Gene3D" id="3.55.40.10">
    <property type="entry name" value="minor pseudopilin epsh domain"/>
    <property type="match status" value="1"/>
</dbReference>